<dbReference type="SUPFAM" id="SSF56112">
    <property type="entry name" value="Protein kinase-like (PK-like)"/>
    <property type="match status" value="1"/>
</dbReference>
<organism evidence="3 4">
    <name type="scientific">Tritrichomonas musculus</name>
    <dbReference type="NCBI Taxonomy" id="1915356"/>
    <lineage>
        <taxon>Eukaryota</taxon>
        <taxon>Metamonada</taxon>
        <taxon>Parabasalia</taxon>
        <taxon>Tritrichomonadida</taxon>
        <taxon>Tritrichomonadidae</taxon>
        <taxon>Tritrichomonas</taxon>
    </lineage>
</organism>
<name>A0ABR2JPL7_9EUKA</name>
<dbReference type="Gene3D" id="3.30.200.20">
    <property type="entry name" value="Phosphorylase Kinase, domain 1"/>
    <property type="match status" value="1"/>
</dbReference>
<proteinExistence type="predicted"/>
<evidence type="ECO:0000256" key="1">
    <source>
        <dbReference type="SAM" id="MobiDB-lite"/>
    </source>
</evidence>
<accession>A0ABR2JPL7</accession>
<keyword evidence="4" id="KW-1185">Reference proteome</keyword>
<dbReference type="Proteomes" id="UP001470230">
    <property type="component" value="Unassembled WGS sequence"/>
</dbReference>
<reference evidence="3 4" key="1">
    <citation type="submission" date="2024-04" db="EMBL/GenBank/DDBJ databases">
        <title>Tritrichomonas musculus Genome.</title>
        <authorList>
            <person name="Alves-Ferreira E."/>
            <person name="Grigg M."/>
            <person name="Lorenzi H."/>
            <person name="Galac M."/>
        </authorList>
    </citation>
    <scope>NUCLEOTIDE SEQUENCE [LARGE SCALE GENOMIC DNA]</scope>
    <source>
        <strain evidence="3 4">EAF2021</strain>
    </source>
</reference>
<feature type="compositionally biased region" description="Polar residues" evidence="1">
    <location>
        <begin position="289"/>
        <end position="304"/>
    </location>
</feature>
<dbReference type="InterPro" id="IPR011009">
    <property type="entry name" value="Kinase-like_dom_sf"/>
</dbReference>
<evidence type="ECO:0000259" key="2">
    <source>
        <dbReference type="PROSITE" id="PS50011"/>
    </source>
</evidence>
<dbReference type="InterPro" id="IPR000719">
    <property type="entry name" value="Prot_kinase_dom"/>
</dbReference>
<sequence>MKLYLGYDEIDLEDFPVLWAYKNSFFELKLTIRPIVLQYGPHFFYASDNEYSSEIIKLVQKKYQNLNIVIEDSQGNKPKKLKSGEKYKIRVGKYIKFQNIKNQNCIIFIHIDYYITIQDTMKLLAAELKENDYKKIEIYTYKKELIPISSSYLIGYQNACPDFYFSYNKKISNPKNRKFISKKSGNSHMQTNSIGIQTSIGNAQKEKLKNNPDSKSYIIDNNQTSNSQLNTVKYGNNDNDYYYEYEYESYDNSGSFVKPETNNKIMEFKPSSFPPTKLDDSLDSLSLSQTESLNDSSESLPQSQPKILYDSLDSSLSLSQIKSSNSFLDSSSSLSQIKSSNSFLDSSSSLSQIKSSNSFLDSSSSLSQIKISNSFLDSSSLSQPKSSNVFLVPSSSLSQPKKLDGNMIKNKANKVKLKRYHSVSKFKPKTEPILTDHNDSITHIQKNVPKSSNYKFQFKGQVKSIRFENKTTIENEEEVIRKEFNIEENEKLIYSFIKNGEKRECYYLKKREMIEFKSGTIHIDIHDPNLPFLILNYEDIANLQKGKILDEDDIGIAYEAYSVEDNKKCILKEITNYENMRNLLQEHEVLKMFEHPYLLKTYGIFLSDENNPPSIVFEPYTQNLETLTKNKRLNQVNIFKIVHHIAEGMRYVHFKSIIHRNLNPRNIFITVDKKVKIGGFGISKLISAEEQLTFSQSRQGDLRYLAPELKNDQYDRTVDVYSFGVLFLYLLNTGLDIQNGKASQSSQSTF</sequence>
<protein>
    <recommendedName>
        <fullName evidence="2">Protein kinase domain-containing protein</fullName>
    </recommendedName>
</protein>
<dbReference type="CDD" id="cd00180">
    <property type="entry name" value="PKc"/>
    <property type="match status" value="1"/>
</dbReference>
<dbReference type="PROSITE" id="PS50011">
    <property type="entry name" value="PROTEIN_KINASE_DOM"/>
    <property type="match status" value="1"/>
</dbReference>
<evidence type="ECO:0000313" key="4">
    <source>
        <dbReference type="Proteomes" id="UP001470230"/>
    </source>
</evidence>
<gene>
    <name evidence="3" type="ORF">M9Y10_003520</name>
</gene>
<feature type="region of interest" description="Disordered" evidence="1">
    <location>
        <begin position="267"/>
        <end position="304"/>
    </location>
</feature>
<dbReference type="Gene3D" id="1.10.510.10">
    <property type="entry name" value="Transferase(Phosphotransferase) domain 1"/>
    <property type="match status" value="1"/>
</dbReference>
<dbReference type="InterPro" id="IPR050167">
    <property type="entry name" value="Ser_Thr_protein_kinase"/>
</dbReference>
<feature type="domain" description="Protein kinase" evidence="2">
    <location>
        <begin position="543"/>
        <end position="750"/>
    </location>
</feature>
<dbReference type="EMBL" id="JAPFFF010000010">
    <property type="protein sequence ID" value="KAK8880826.1"/>
    <property type="molecule type" value="Genomic_DNA"/>
</dbReference>
<dbReference type="PANTHER" id="PTHR23257">
    <property type="entry name" value="SERINE-THREONINE PROTEIN KINASE"/>
    <property type="match status" value="1"/>
</dbReference>
<evidence type="ECO:0000313" key="3">
    <source>
        <dbReference type="EMBL" id="KAK8880826.1"/>
    </source>
</evidence>
<dbReference type="Pfam" id="PF00069">
    <property type="entry name" value="Pkinase"/>
    <property type="match status" value="1"/>
</dbReference>
<comment type="caution">
    <text evidence="3">The sequence shown here is derived from an EMBL/GenBank/DDBJ whole genome shotgun (WGS) entry which is preliminary data.</text>
</comment>
<dbReference type="PANTHER" id="PTHR23257:SF963">
    <property type="entry name" value="AT08303P"/>
    <property type="match status" value="1"/>
</dbReference>